<dbReference type="GO" id="GO:0005886">
    <property type="term" value="C:plasma membrane"/>
    <property type="evidence" value="ECO:0007669"/>
    <property type="project" value="UniProtKB-SubCell"/>
</dbReference>
<evidence type="ECO:0000256" key="4">
    <source>
        <dbReference type="ARBA" id="ARBA00022989"/>
    </source>
</evidence>
<feature type="transmembrane region" description="Helical" evidence="6">
    <location>
        <begin position="331"/>
        <end position="353"/>
    </location>
</feature>
<feature type="transmembrane region" description="Helical" evidence="6">
    <location>
        <begin position="151"/>
        <end position="173"/>
    </location>
</feature>
<feature type="transmembrane region" description="Helical" evidence="6">
    <location>
        <begin position="287"/>
        <end position="310"/>
    </location>
</feature>
<dbReference type="Pfam" id="PF02653">
    <property type="entry name" value="BPD_transp_2"/>
    <property type="match status" value="1"/>
</dbReference>
<dbReference type="CDD" id="cd06580">
    <property type="entry name" value="TM_PBP1_transp_TpRbsC_like"/>
    <property type="match status" value="1"/>
</dbReference>
<keyword evidence="2" id="KW-1003">Cell membrane</keyword>
<evidence type="ECO:0000256" key="1">
    <source>
        <dbReference type="ARBA" id="ARBA00004651"/>
    </source>
</evidence>
<evidence type="ECO:0000256" key="5">
    <source>
        <dbReference type="ARBA" id="ARBA00023136"/>
    </source>
</evidence>
<feature type="transmembrane region" description="Helical" evidence="6">
    <location>
        <begin position="239"/>
        <end position="267"/>
    </location>
</feature>
<keyword evidence="4 6" id="KW-1133">Transmembrane helix</keyword>
<feature type="transmembrane region" description="Helical" evidence="6">
    <location>
        <begin position="91"/>
        <end position="109"/>
    </location>
</feature>
<evidence type="ECO:0000313" key="8">
    <source>
        <dbReference type="Proteomes" id="UP000005270"/>
    </source>
</evidence>
<feature type="transmembrane region" description="Helical" evidence="6">
    <location>
        <begin position="115"/>
        <end position="139"/>
    </location>
</feature>
<dbReference type="GeneID" id="13013202"/>
<dbReference type="RefSeq" id="WP_014737559.1">
    <property type="nucleotide sequence ID" value="NC_017954.1"/>
</dbReference>
<evidence type="ECO:0000256" key="3">
    <source>
        <dbReference type="ARBA" id="ARBA00022692"/>
    </source>
</evidence>
<dbReference type="STRING" id="1184251.TCELL_0885"/>
<dbReference type="EMBL" id="CP003531">
    <property type="protein sequence ID" value="AFK51309.1"/>
    <property type="molecule type" value="Genomic_DNA"/>
</dbReference>
<dbReference type="OrthoDB" id="86231at2157"/>
<dbReference type="GO" id="GO:0022857">
    <property type="term" value="F:transmembrane transporter activity"/>
    <property type="evidence" value="ECO:0007669"/>
    <property type="project" value="InterPro"/>
</dbReference>
<accession>I3TEX1</accession>
<keyword evidence="8" id="KW-1185">Reference proteome</keyword>
<dbReference type="InterPro" id="IPR001851">
    <property type="entry name" value="ABC_transp_permease"/>
</dbReference>
<name>I3TEX1_THEC1</name>
<dbReference type="HOGENOM" id="CLU_040769_0_0_2"/>
<protein>
    <submittedName>
        <fullName evidence="7">Inner-membrane translocator</fullName>
    </submittedName>
</protein>
<dbReference type="PANTHER" id="PTHR47089">
    <property type="entry name" value="ABC TRANSPORTER, PERMEASE PROTEIN"/>
    <property type="match status" value="1"/>
</dbReference>
<comment type="subcellular location">
    <subcellularLocation>
        <location evidence="1">Cell membrane</location>
        <topology evidence="1">Multi-pass membrane protein</topology>
    </subcellularLocation>
</comment>
<keyword evidence="5 6" id="KW-0472">Membrane</keyword>
<proteinExistence type="predicted"/>
<keyword evidence="3 6" id="KW-0812">Transmembrane</keyword>
<dbReference type="InParanoid" id="I3TEX1"/>
<dbReference type="AlphaFoldDB" id="I3TEX1"/>
<evidence type="ECO:0000313" key="7">
    <source>
        <dbReference type="EMBL" id="AFK51309.1"/>
    </source>
</evidence>
<sequence length="362" mass="39150">MVSIVVVRRVKPIPYFVVPITALVIGIVVSMAILFFLTGYMVWPTDVLNSIWDGLTHPNVIANIFLLLTIIGFSLALSFKGGVYNIGGEGQFWIAAWVMVYLVFTTPYLTSGTPLVSKVLVLLIGFAAGFAWALVAGLLRGFIGVDEVPLTLMMNYVAYNLIDWFVMIPGMPWRDVYGYAKTRSLPQSLQYSILPGSTVSVEMIVVTILAGVIVWLLLDYTKLGLTIKIHGSNVKLLRSAGYSVPLTAAVALALSGGFIGLAGVVYLCGVTPSIRIPVETSTSGFGYLGILVTWLSMLELFAVPIAAYVVSSLYNAGFTLMAMKGMQQAGITAGVTNVFIGSVLLMYALLITISEYKIKIVW</sequence>
<dbReference type="Proteomes" id="UP000005270">
    <property type="component" value="Chromosome"/>
</dbReference>
<dbReference type="eggNOG" id="arCOG00259">
    <property type="taxonomic scope" value="Archaea"/>
</dbReference>
<feature type="transmembrane region" description="Helical" evidence="6">
    <location>
        <begin position="193"/>
        <end position="218"/>
    </location>
</feature>
<reference evidence="7 8" key="1">
    <citation type="journal article" date="2012" name="J. Bacteriol.">
        <title>Complete genome sequence of the hyperthermophilic cellulolytic Crenarchaeon 'Thermogladius cellulolyticus' 1633.</title>
        <authorList>
            <person name="Mardanov A.V."/>
            <person name="Kochetkova T.V."/>
            <person name="Beletsky A.V."/>
            <person name="Bonch-Osmolovskaya E.A."/>
            <person name="Ravin N.V."/>
            <person name="Skryabin K.G."/>
        </authorList>
    </citation>
    <scope>NUCLEOTIDE SEQUENCE [LARGE SCALE GENOMIC DNA]</scope>
    <source>
        <strain evidence="8">DSM 22663 / VKM B-2946 / 1633</strain>
    </source>
</reference>
<feature type="transmembrane region" description="Helical" evidence="6">
    <location>
        <begin position="60"/>
        <end position="79"/>
    </location>
</feature>
<gene>
    <name evidence="7" type="ordered locus">TCELL_0885</name>
</gene>
<feature type="transmembrane region" description="Helical" evidence="6">
    <location>
        <begin position="12"/>
        <end position="40"/>
    </location>
</feature>
<organism evidence="7 8">
    <name type="scientific">Thermogladius calderae (strain DSM 22663 / VKM B-2946 / 1633)</name>
    <dbReference type="NCBI Taxonomy" id="1184251"/>
    <lineage>
        <taxon>Archaea</taxon>
        <taxon>Thermoproteota</taxon>
        <taxon>Thermoprotei</taxon>
        <taxon>Desulfurococcales</taxon>
        <taxon>Desulfurococcaceae</taxon>
        <taxon>Thermogladius</taxon>
    </lineage>
</organism>
<evidence type="ECO:0000256" key="6">
    <source>
        <dbReference type="SAM" id="Phobius"/>
    </source>
</evidence>
<dbReference type="PANTHER" id="PTHR47089:SF1">
    <property type="entry name" value="GUANOSINE ABC TRANSPORTER PERMEASE PROTEIN NUPP"/>
    <property type="match status" value="1"/>
</dbReference>
<dbReference type="KEGG" id="thg:TCELL_0885"/>
<evidence type="ECO:0000256" key="2">
    <source>
        <dbReference type="ARBA" id="ARBA00022475"/>
    </source>
</evidence>